<dbReference type="EMBL" id="JAZIBG010000049">
    <property type="protein sequence ID" value="MEF7616856.1"/>
    <property type="molecule type" value="Genomic_DNA"/>
</dbReference>
<protein>
    <submittedName>
        <fullName evidence="2">Class I SAM-dependent methyltransferase</fullName>
        <ecNumber evidence="2">2.1.1.-</ecNumber>
    </submittedName>
</protein>
<name>A0AAW9QAM3_9BURK</name>
<dbReference type="AlphaFoldDB" id="A0AAW9QAM3"/>
<dbReference type="Gene3D" id="3.40.50.150">
    <property type="entry name" value="Vaccinia Virus protein VP39"/>
    <property type="match status" value="1"/>
</dbReference>
<dbReference type="Proteomes" id="UP001336250">
    <property type="component" value="Unassembled WGS sequence"/>
</dbReference>
<dbReference type="InterPro" id="IPR029063">
    <property type="entry name" value="SAM-dependent_MTases_sf"/>
</dbReference>
<dbReference type="GO" id="GO:0032259">
    <property type="term" value="P:methylation"/>
    <property type="evidence" value="ECO:0007669"/>
    <property type="project" value="UniProtKB-KW"/>
</dbReference>
<proteinExistence type="predicted"/>
<keyword evidence="2" id="KW-0808">Transferase</keyword>
<gene>
    <name evidence="2" type="ORF">V4F39_23280</name>
</gene>
<keyword evidence="1" id="KW-0472">Membrane</keyword>
<evidence type="ECO:0000256" key="1">
    <source>
        <dbReference type="SAM" id="Phobius"/>
    </source>
</evidence>
<evidence type="ECO:0000313" key="3">
    <source>
        <dbReference type="Proteomes" id="UP001336250"/>
    </source>
</evidence>
<feature type="transmembrane region" description="Helical" evidence="1">
    <location>
        <begin position="6"/>
        <end position="23"/>
    </location>
</feature>
<evidence type="ECO:0000313" key="2">
    <source>
        <dbReference type="EMBL" id="MEF7616856.1"/>
    </source>
</evidence>
<dbReference type="Pfam" id="PF13578">
    <property type="entry name" value="Methyltransf_24"/>
    <property type="match status" value="1"/>
</dbReference>
<organism evidence="2 3">
    <name type="scientific">Aquincola agrisoli</name>
    <dbReference type="NCBI Taxonomy" id="3119538"/>
    <lineage>
        <taxon>Bacteria</taxon>
        <taxon>Pseudomonadati</taxon>
        <taxon>Pseudomonadota</taxon>
        <taxon>Betaproteobacteria</taxon>
        <taxon>Burkholderiales</taxon>
        <taxon>Sphaerotilaceae</taxon>
        <taxon>Aquincola</taxon>
    </lineage>
</organism>
<accession>A0AAW9QAM3</accession>
<keyword evidence="1" id="KW-0812">Transmembrane</keyword>
<comment type="caution">
    <text evidence="2">The sequence shown here is derived from an EMBL/GenBank/DDBJ whole genome shotgun (WGS) entry which is preliminary data.</text>
</comment>
<dbReference type="RefSeq" id="WP_332292453.1">
    <property type="nucleotide sequence ID" value="NZ_JAZIBG010000049.1"/>
</dbReference>
<reference evidence="2 3" key="1">
    <citation type="submission" date="2024-02" db="EMBL/GenBank/DDBJ databases">
        <title>Genome sequence of Aquincola sp. MAHUQ-54.</title>
        <authorList>
            <person name="Huq M.A."/>
        </authorList>
    </citation>
    <scope>NUCLEOTIDE SEQUENCE [LARGE SCALE GENOMIC DNA]</scope>
    <source>
        <strain evidence="2 3">MAHUQ-54</strain>
    </source>
</reference>
<keyword evidence="3" id="KW-1185">Reference proteome</keyword>
<dbReference type="EC" id="2.1.1.-" evidence="2"/>
<dbReference type="SUPFAM" id="SSF53335">
    <property type="entry name" value="S-adenosyl-L-methionine-dependent methyltransferases"/>
    <property type="match status" value="1"/>
</dbReference>
<keyword evidence="1" id="KW-1133">Transmembrane helix</keyword>
<keyword evidence="2" id="KW-0489">Methyltransferase</keyword>
<sequence length="255" mass="28205">MFFLETLLVLGLVVIGGVGLLTWRKIRAVHLATYKLLSDVAAIRTESENFFSQVQALLALERRLQLDMALPAMRGWAGSPDFLLHVAEQIHQRRPAVIVECSSGVSTIVAARCLQQLGAGHVWSLEHEEQYAQKTRDMLVRYGLSDWATVLHAPLQTTHTSTPWYQEDVLPINIGQIDMLVVDGPPAGLAPMVRAPAFPRLRSRLAPNCIVLVDDADRPDETEMVRQWAATEPGLVIERPTAEKGLAMAILSTKS</sequence>
<dbReference type="GO" id="GO:0008168">
    <property type="term" value="F:methyltransferase activity"/>
    <property type="evidence" value="ECO:0007669"/>
    <property type="project" value="UniProtKB-KW"/>
</dbReference>